<evidence type="ECO:0000256" key="4">
    <source>
        <dbReference type="ARBA" id="ARBA00023110"/>
    </source>
</evidence>
<feature type="domain" description="PPIase FKBP-type" evidence="8">
    <location>
        <begin position="199"/>
        <end position="300"/>
    </location>
</feature>
<reference evidence="9 10" key="1">
    <citation type="submission" date="2019-07" db="EMBL/GenBank/DDBJ databases">
        <authorList>
            <person name="Huq M.A."/>
        </authorList>
    </citation>
    <scope>NUCLEOTIDE SEQUENCE [LARGE SCALE GENOMIC DNA]</scope>
    <source>
        <strain evidence="9 10">MAH-19</strain>
    </source>
</reference>
<dbReference type="RefSeq" id="WP_144247389.1">
    <property type="nucleotide sequence ID" value="NZ_VLPK01000001.1"/>
</dbReference>
<dbReference type="AlphaFoldDB" id="A0A556MV53"/>
<keyword evidence="5 6" id="KW-0413">Isomerase</keyword>
<accession>A0A556MV53</accession>
<comment type="catalytic activity">
    <reaction evidence="1 6">
        <text>[protein]-peptidylproline (omega=180) = [protein]-peptidylproline (omega=0)</text>
        <dbReference type="Rhea" id="RHEA:16237"/>
        <dbReference type="Rhea" id="RHEA-COMP:10747"/>
        <dbReference type="Rhea" id="RHEA-COMP:10748"/>
        <dbReference type="ChEBI" id="CHEBI:83833"/>
        <dbReference type="ChEBI" id="CHEBI:83834"/>
        <dbReference type="EC" id="5.2.1.8"/>
    </reaction>
</comment>
<feature type="signal peptide" evidence="7">
    <location>
        <begin position="1"/>
        <end position="19"/>
    </location>
</feature>
<dbReference type="EMBL" id="VLPK01000001">
    <property type="protein sequence ID" value="TSJ43824.1"/>
    <property type="molecule type" value="Genomic_DNA"/>
</dbReference>
<dbReference type="InterPro" id="IPR001179">
    <property type="entry name" value="PPIase_FKBP_dom"/>
</dbReference>
<dbReference type="InterPro" id="IPR046357">
    <property type="entry name" value="PPIase_dom_sf"/>
</dbReference>
<evidence type="ECO:0000313" key="10">
    <source>
        <dbReference type="Proteomes" id="UP000318733"/>
    </source>
</evidence>
<evidence type="ECO:0000256" key="1">
    <source>
        <dbReference type="ARBA" id="ARBA00000971"/>
    </source>
</evidence>
<evidence type="ECO:0000259" key="8">
    <source>
        <dbReference type="PROSITE" id="PS50059"/>
    </source>
</evidence>
<proteinExistence type="inferred from homology"/>
<dbReference type="SUPFAM" id="SSF54534">
    <property type="entry name" value="FKBP-like"/>
    <property type="match status" value="2"/>
</dbReference>
<dbReference type="Pfam" id="PF00254">
    <property type="entry name" value="FKBP_C"/>
    <property type="match status" value="2"/>
</dbReference>
<keyword evidence="10" id="KW-1185">Reference proteome</keyword>
<gene>
    <name evidence="9" type="ORF">FO440_06445</name>
</gene>
<dbReference type="Gene3D" id="3.10.50.40">
    <property type="match status" value="2"/>
</dbReference>
<comment type="similarity">
    <text evidence="2">Belongs to the FKBP-type PPIase family.</text>
</comment>
<dbReference type="OrthoDB" id="9814548at2"/>
<name>A0A556MV53_9SPHI</name>
<dbReference type="EC" id="5.2.1.8" evidence="3 6"/>
<evidence type="ECO:0000256" key="6">
    <source>
        <dbReference type="PROSITE-ProRule" id="PRU00277"/>
    </source>
</evidence>
<evidence type="ECO:0000313" key="9">
    <source>
        <dbReference type="EMBL" id="TSJ43824.1"/>
    </source>
</evidence>
<protein>
    <recommendedName>
        <fullName evidence="3 6">peptidylprolyl isomerase</fullName>
        <ecNumber evidence="3 6">5.2.1.8</ecNumber>
    </recommendedName>
</protein>
<evidence type="ECO:0000256" key="7">
    <source>
        <dbReference type="SAM" id="SignalP"/>
    </source>
</evidence>
<evidence type="ECO:0000256" key="5">
    <source>
        <dbReference type="ARBA" id="ARBA00023235"/>
    </source>
</evidence>
<organism evidence="9 10">
    <name type="scientific">Mucilaginibacter corticis</name>
    <dbReference type="NCBI Taxonomy" id="2597670"/>
    <lineage>
        <taxon>Bacteria</taxon>
        <taxon>Pseudomonadati</taxon>
        <taxon>Bacteroidota</taxon>
        <taxon>Sphingobacteriia</taxon>
        <taxon>Sphingobacteriales</taxon>
        <taxon>Sphingobacteriaceae</taxon>
        <taxon>Mucilaginibacter</taxon>
    </lineage>
</organism>
<sequence>MKKYLLFILVAAFALKASAQDDFQRSPQGTQYKLLTHNTGDRIKVGDVVTFNVIQKTDKDSVLYSSFEAGKPAQRQVQQTGDPMMEVLQLMTVKDSAIIRIPTDSIFKDQEDKRPPFFPKGSNLLFIMKIEKVQSLAEAMADRDKAMAAEKEAVVKKQAEESGIIDKYVADNKLIVKTTPSGLKYKITQPSLKPKPLAGDTVFVNYVGRRLDGKVFDSSIETAAKEANLQQPGRVYEPIKFALGAQGVIPGWEEGLLLLNEGSKATFIIPSKLAYGERQSGPDLPPFSTLIFDVELVKVIRVKHAPTVAPSTTVKKTTTVKKSVTTKKKQ</sequence>
<dbReference type="PANTHER" id="PTHR43811">
    <property type="entry name" value="FKBP-TYPE PEPTIDYL-PROLYL CIS-TRANS ISOMERASE FKPA"/>
    <property type="match status" value="1"/>
</dbReference>
<feature type="chain" id="PRO_5021962168" description="peptidylprolyl isomerase" evidence="7">
    <location>
        <begin position="20"/>
        <end position="330"/>
    </location>
</feature>
<dbReference type="Proteomes" id="UP000318733">
    <property type="component" value="Unassembled WGS sequence"/>
</dbReference>
<keyword evidence="4 6" id="KW-0697">Rotamase</keyword>
<comment type="caution">
    <text evidence="9">The sequence shown here is derived from an EMBL/GenBank/DDBJ whole genome shotgun (WGS) entry which is preliminary data.</text>
</comment>
<dbReference type="GO" id="GO:0003755">
    <property type="term" value="F:peptidyl-prolyl cis-trans isomerase activity"/>
    <property type="evidence" value="ECO:0007669"/>
    <property type="project" value="UniProtKB-KW"/>
</dbReference>
<evidence type="ECO:0000256" key="3">
    <source>
        <dbReference type="ARBA" id="ARBA00013194"/>
    </source>
</evidence>
<dbReference type="PROSITE" id="PS50059">
    <property type="entry name" value="FKBP_PPIASE"/>
    <property type="match status" value="1"/>
</dbReference>
<dbReference type="PANTHER" id="PTHR43811:SF19">
    <property type="entry name" value="39 KDA FK506-BINDING NUCLEAR PROTEIN"/>
    <property type="match status" value="1"/>
</dbReference>
<keyword evidence="7" id="KW-0732">Signal</keyword>
<evidence type="ECO:0000256" key="2">
    <source>
        <dbReference type="ARBA" id="ARBA00006577"/>
    </source>
</evidence>